<proteinExistence type="predicted"/>
<evidence type="ECO:0000256" key="1">
    <source>
        <dbReference type="SAM" id="MobiDB-lite"/>
    </source>
</evidence>
<evidence type="ECO:0000313" key="2">
    <source>
        <dbReference type="EMBL" id="KAJ7386184.1"/>
    </source>
</evidence>
<accession>A0A9W9ZUF6</accession>
<feature type="region of interest" description="Disordered" evidence="1">
    <location>
        <begin position="36"/>
        <end position="92"/>
    </location>
</feature>
<dbReference type="AlphaFoldDB" id="A0A9W9ZUF6"/>
<keyword evidence="3" id="KW-1185">Reference proteome</keyword>
<gene>
    <name evidence="2" type="ORF">OS493_010577</name>
</gene>
<dbReference type="Proteomes" id="UP001163046">
    <property type="component" value="Unassembled WGS sequence"/>
</dbReference>
<dbReference type="EMBL" id="MU825877">
    <property type="protein sequence ID" value="KAJ7386184.1"/>
    <property type="molecule type" value="Genomic_DNA"/>
</dbReference>
<evidence type="ECO:0000313" key="3">
    <source>
        <dbReference type="Proteomes" id="UP001163046"/>
    </source>
</evidence>
<comment type="caution">
    <text evidence="2">The sequence shown here is derived from an EMBL/GenBank/DDBJ whole genome shotgun (WGS) entry which is preliminary data.</text>
</comment>
<organism evidence="2 3">
    <name type="scientific">Desmophyllum pertusum</name>
    <dbReference type="NCBI Taxonomy" id="174260"/>
    <lineage>
        <taxon>Eukaryota</taxon>
        <taxon>Metazoa</taxon>
        <taxon>Cnidaria</taxon>
        <taxon>Anthozoa</taxon>
        <taxon>Hexacorallia</taxon>
        <taxon>Scleractinia</taxon>
        <taxon>Caryophylliina</taxon>
        <taxon>Caryophylliidae</taxon>
        <taxon>Desmophyllum</taxon>
    </lineage>
</organism>
<reference evidence="2" key="1">
    <citation type="submission" date="2023-01" db="EMBL/GenBank/DDBJ databases">
        <title>Genome assembly of the deep-sea coral Lophelia pertusa.</title>
        <authorList>
            <person name="Herrera S."/>
            <person name="Cordes E."/>
        </authorList>
    </citation>
    <scope>NUCLEOTIDE SEQUENCE</scope>
    <source>
        <strain evidence="2">USNM1676648</strain>
        <tissue evidence="2">Polyp</tissue>
    </source>
</reference>
<sequence>MKYGQEDRLAGQECYTGIFCCLVTSSLSTLQSHCPKPAQEKRRAPVHATQHTERLYQPEPGVSDTGEEDDLLGLSPAELETPTPPTDHDNCEEEQPQCLEDELVLEDERNYLAMKAILPQGTILHVTRKQNRNSYQNHRNQRKTYLTLFIIDIHQMSCAMISLEIQVIILAMHRAFK</sequence>
<name>A0A9W9ZUF6_9CNID</name>
<protein>
    <submittedName>
        <fullName evidence="2">Uncharacterized protein</fullName>
    </submittedName>
</protein>